<evidence type="ECO:0000256" key="4">
    <source>
        <dbReference type="ARBA" id="ARBA00016218"/>
    </source>
</evidence>
<dbReference type="PATRIC" id="fig|1359153.3.peg.1354"/>
<evidence type="ECO:0000313" key="14">
    <source>
        <dbReference type="EMBL" id="KJV67788.1"/>
    </source>
</evidence>
<comment type="caution">
    <text evidence="14">The sequence shown here is derived from an EMBL/GenBank/DDBJ whole genome shotgun (WGS) entry which is preliminary data.</text>
</comment>
<accession>A0A0F3NIA7</accession>
<evidence type="ECO:0000256" key="3">
    <source>
        <dbReference type="ARBA" id="ARBA00013253"/>
    </source>
</evidence>
<evidence type="ECO:0000256" key="2">
    <source>
        <dbReference type="ARBA" id="ARBA00005810"/>
    </source>
</evidence>
<evidence type="ECO:0000256" key="8">
    <source>
        <dbReference type="ARBA" id="ARBA00022840"/>
    </source>
</evidence>
<dbReference type="GO" id="GO:0016301">
    <property type="term" value="F:kinase activity"/>
    <property type="evidence" value="ECO:0007669"/>
    <property type="project" value="UniProtKB-KW"/>
</dbReference>
<sequence length="194" mass="22274">MLQSMLGAWQWIFRSFLKMVKQIYQPNKSAMVVLALGSNIGDRMSALKEAIKLIPLHNRLYSSVYESCALLPDNAPFCWNMPFLNMVIAGYTHFSPEDLLQSVKQIESQLGRCSLGHWSPRSIDIDIILWEGVTVEDKALTIPHKEMHKRDFVLVPTCDICPRFPHPILKETIESILLNKQDINLVKKYQAIHL</sequence>
<dbReference type="GO" id="GO:0003848">
    <property type="term" value="F:2-amino-4-hydroxy-6-hydroxymethyldihydropteridine diphosphokinase activity"/>
    <property type="evidence" value="ECO:0007669"/>
    <property type="project" value="UniProtKB-EC"/>
</dbReference>
<keyword evidence="5 14" id="KW-0808">Transferase</keyword>
<evidence type="ECO:0000256" key="12">
    <source>
        <dbReference type="ARBA" id="ARBA00033413"/>
    </source>
</evidence>
<dbReference type="Proteomes" id="UP000033385">
    <property type="component" value="Unassembled WGS sequence"/>
</dbReference>
<dbReference type="Gene3D" id="3.30.70.560">
    <property type="entry name" value="7,8-Dihydro-6-hydroxymethylpterin-pyrophosphokinase HPPK"/>
    <property type="match status" value="1"/>
</dbReference>
<dbReference type="InterPro" id="IPR035907">
    <property type="entry name" value="Hppk_sf"/>
</dbReference>
<keyword evidence="6" id="KW-0547">Nucleotide-binding</keyword>
<organism evidence="14 15">
    <name type="scientific">Anaplasma phagocytophilum str. ApNP</name>
    <dbReference type="NCBI Taxonomy" id="1359153"/>
    <lineage>
        <taxon>Bacteria</taxon>
        <taxon>Pseudomonadati</taxon>
        <taxon>Pseudomonadota</taxon>
        <taxon>Alphaproteobacteria</taxon>
        <taxon>Rickettsiales</taxon>
        <taxon>Anaplasmataceae</taxon>
        <taxon>Anaplasma</taxon>
        <taxon>phagocytophilum group</taxon>
    </lineage>
</organism>
<proteinExistence type="inferred from homology"/>
<dbReference type="GO" id="GO:0046656">
    <property type="term" value="P:folic acid biosynthetic process"/>
    <property type="evidence" value="ECO:0007669"/>
    <property type="project" value="UniProtKB-KW"/>
</dbReference>
<evidence type="ECO:0000256" key="7">
    <source>
        <dbReference type="ARBA" id="ARBA00022777"/>
    </source>
</evidence>
<dbReference type="PANTHER" id="PTHR43071">
    <property type="entry name" value="2-AMINO-4-HYDROXY-6-HYDROXYMETHYLDIHYDROPTERIDINE PYROPHOSPHOKINASE"/>
    <property type="match status" value="1"/>
</dbReference>
<feature type="domain" description="7,8-dihydro-6-hydroxymethylpterin-pyrophosphokinase" evidence="13">
    <location>
        <begin position="33"/>
        <end position="162"/>
    </location>
</feature>
<dbReference type="EMBL" id="LANW01000001">
    <property type="protein sequence ID" value="KJV67788.1"/>
    <property type="molecule type" value="Genomic_DNA"/>
</dbReference>
<dbReference type="UniPathway" id="UPA00077">
    <property type="reaction ID" value="UER00155"/>
</dbReference>
<gene>
    <name evidence="14" type="primary">folK</name>
    <name evidence="14" type="ORF">APHNP_1326</name>
</gene>
<comment type="pathway">
    <text evidence="1">Cofactor biosynthesis; tetrahydrofolate biosynthesis; 2-amino-4-hydroxy-6-hydroxymethyl-7,8-dihydropteridine diphosphate from 7,8-dihydroneopterin triphosphate: step 4/4.</text>
</comment>
<dbReference type="CDD" id="cd00483">
    <property type="entry name" value="HPPK"/>
    <property type="match status" value="1"/>
</dbReference>
<comment type="similarity">
    <text evidence="2">Belongs to the HPPK family.</text>
</comment>
<evidence type="ECO:0000256" key="5">
    <source>
        <dbReference type="ARBA" id="ARBA00022679"/>
    </source>
</evidence>
<evidence type="ECO:0000256" key="9">
    <source>
        <dbReference type="ARBA" id="ARBA00022909"/>
    </source>
</evidence>
<evidence type="ECO:0000256" key="11">
    <source>
        <dbReference type="ARBA" id="ARBA00029766"/>
    </source>
</evidence>
<dbReference type="Pfam" id="PF01288">
    <property type="entry name" value="HPPK"/>
    <property type="match status" value="1"/>
</dbReference>
<reference evidence="14 15" key="1">
    <citation type="submission" date="2015-01" db="EMBL/GenBank/DDBJ databases">
        <title>Genome Sequencing of Rickettsiales.</title>
        <authorList>
            <person name="Daugherty S.C."/>
            <person name="Su Q."/>
            <person name="Abolude K."/>
            <person name="Beier-Sexton M."/>
            <person name="Carlyon J.A."/>
            <person name="Carter R."/>
            <person name="Day N.P."/>
            <person name="Dumler S.J."/>
            <person name="Dyachenko V."/>
            <person name="Godinez A."/>
            <person name="Kurtti T.J."/>
            <person name="Lichay M."/>
            <person name="Mullins K.E."/>
            <person name="Ott S."/>
            <person name="Pappas-Brown V."/>
            <person name="Paris D.H."/>
            <person name="Patel P."/>
            <person name="Richards A.L."/>
            <person name="Sadzewicz L."/>
            <person name="Sears K."/>
            <person name="Seidman D."/>
            <person name="Sengamalay N."/>
            <person name="Stenos J."/>
            <person name="Tallon L.J."/>
            <person name="Vincent G."/>
            <person name="Fraser C.M."/>
            <person name="Munderloh U."/>
            <person name="Dunning-Hotopp J.C."/>
        </authorList>
    </citation>
    <scope>NUCLEOTIDE SEQUENCE [LARGE SCALE GENOMIC DNA]</scope>
    <source>
        <strain evidence="14 15">ApNP</strain>
    </source>
</reference>
<dbReference type="AlphaFoldDB" id="A0A0F3NIA7"/>
<keyword evidence="7 14" id="KW-0418">Kinase</keyword>
<keyword evidence="8" id="KW-0067">ATP-binding</keyword>
<dbReference type="PANTHER" id="PTHR43071:SF1">
    <property type="entry name" value="2-AMINO-4-HYDROXY-6-HYDROXYMETHYLDIHYDROPTERIDINE PYROPHOSPHOKINASE"/>
    <property type="match status" value="1"/>
</dbReference>
<dbReference type="GO" id="GO:0046654">
    <property type="term" value="P:tetrahydrofolate biosynthetic process"/>
    <property type="evidence" value="ECO:0007669"/>
    <property type="project" value="UniProtKB-UniPathway"/>
</dbReference>
<evidence type="ECO:0000259" key="13">
    <source>
        <dbReference type="Pfam" id="PF01288"/>
    </source>
</evidence>
<dbReference type="NCBIfam" id="TIGR01498">
    <property type="entry name" value="folK"/>
    <property type="match status" value="1"/>
</dbReference>
<protein>
    <recommendedName>
        <fullName evidence="4">2-amino-4-hydroxy-6-hydroxymethyldihydropteridine pyrophosphokinase</fullName>
        <ecNumber evidence="3">2.7.6.3</ecNumber>
    </recommendedName>
    <alternativeName>
        <fullName evidence="11">6-hydroxymethyl-7,8-dihydropterin pyrophosphokinase</fullName>
    </alternativeName>
    <alternativeName>
        <fullName evidence="12">7,8-dihydro-6-hydroxymethylpterin-pyrophosphokinase</fullName>
    </alternativeName>
</protein>
<dbReference type="InterPro" id="IPR000550">
    <property type="entry name" value="Hppk"/>
</dbReference>
<evidence type="ECO:0000313" key="15">
    <source>
        <dbReference type="Proteomes" id="UP000033385"/>
    </source>
</evidence>
<keyword evidence="9" id="KW-0289">Folate biosynthesis</keyword>
<evidence type="ECO:0000256" key="10">
    <source>
        <dbReference type="ARBA" id="ARBA00029409"/>
    </source>
</evidence>
<dbReference type="GO" id="GO:0005524">
    <property type="term" value="F:ATP binding"/>
    <property type="evidence" value="ECO:0007669"/>
    <property type="project" value="UniProtKB-KW"/>
</dbReference>
<name>A0A0F3NIA7_ANAPH</name>
<dbReference type="SUPFAM" id="SSF55083">
    <property type="entry name" value="6-hydroxymethyl-7,8-dihydropterin pyrophosphokinase, HPPK"/>
    <property type="match status" value="1"/>
</dbReference>
<evidence type="ECO:0000256" key="6">
    <source>
        <dbReference type="ARBA" id="ARBA00022741"/>
    </source>
</evidence>
<dbReference type="EC" id="2.7.6.3" evidence="3"/>
<comment type="function">
    <text evidence="10">Catalyzes the transfer of pyrophosphate from adenosine triphosphate (ATP) to 6-hydroxymethyl-7,8-dihydropterin, an enzymatic step in folate biosynthesis pathway.</text>
</comment>
<evidence type="ECO:0000256" key="1">
    <source>
        <dbReference type="ARBA" id="ARBA00005051"/>
    </source>
</evidence>